<organism evidence="1 2">
    <name type="scientific">Cetraspora pellucida</name>
    <dbReference type="NCBI Taxonomy" id="1433469"/>
    <lineage>
        <taxon>Eukaryota</taxon>
        <taxon>Fungi</taxon>
        <taxon>Fungi incertae sedis</taxon>
        <taxon>Mucoromycota</taxon>
        <taxon>Glomeromycotina</taxon>
        <taxon>Glomeromycetes</taxon>
        <taxon>Diversisporales</taxon>
        <taxon>Gigasporaceae</taxon>
        <taxon>Cetraspora</taxon>
    </lineage>
</organism>
<evidence type="ECO:0000313" key="1">
    <source>
        <dbReference type="EMBL" id="CAG8770583.1"/>
    </source>
</evidence>
<comment type="caution">
    <text evidence="1">The sequence shown here is derived from an EMBL/GenBank/DDBJ whole genome shotgun (WGS) entry which is preliminary data.</text>
</comment>
<dbReference type="Proteomes" id="UP000789366">
    <property type="component" value="Unassembled WGS sequence"/>
</dbReference>
<evidence type="ECO:0000313" key="2">
    <source>
        <dbReference type="Proteomes" id="UP000789366"/>
    </source>
</evidence>
<sequence length="154" mass="18243">MYSYAYPVDNKSAMYDVRGVFQRVGNKTTFWSTVLLTISFALIPHFILKIFRNFIKSTDVEFYQEAEKDPQYLKKLIECENIDYEIFDNDKYNIEEKDDTKFDINQNFNSSLEKRNPSLIVHYQNSSSTSIIDDMTQMVFSQIACYERKGCRKI</sequence>
<reference evidence="1" key="1">
    <citation type="submission" date="2021-06" db="EMBL/GenBank/DDBJ databases">
        <authorList>
            <person name="Kallberg Y."/>
            <person name="Tangrot J."/>
            <person name="Rosling A."/>
        </authorList>
    </citation>
    <scope>NUCLEOTIDE SEQUENCE</scope>
    <source>
        <strain evidence="1">28 12/20/2015</strain>
    </source>
</reference>
<dbReference type="EMBL" id="CAJVPW010053748">
    <property type="protein sequence ID" value="CAG8770583.1"/>
    <property type="molecule type" value="Genomic_DNA"/>
</dbReference>
<proteinExistence type="predicted"/>
<keyword evidence="2" id="KW-1185">Reference proteome</keyword>
<gene>
    <name evidence="1" type="ORF">SPELUC_LOCUS15754</name>
</gene>
<name>A0ACA9QZL1_9GLOM</name>
<accession>A0ACA9QZL1</accession>
<protein>
    <submittedName>
        <fullName evidence="1">7547_t:CDS:1</fullName>
    </submittedName>
</protein>